<accession>A0ABM7GA63</accession>
<keyword evidence="1" id="KW-0614">Plasmid</keyword>
<dbReference type="Proteomes" id="UP001059971">
    <property type="component" value="Plasmid pBAR4"/>
</dbReference>
<evidence type="ECO:0000313" key="2">
    <source>
        <dbReference type="Proteomes" id="UP001059971"/>
    </source>
</evidence>
<protein>
    <submittedName>
        <fullName evidence="1">Uncharacterized protein</fullName>
    </submittedName>
</protein>
<gene>
    <name evidence="1" type="ORF">SBA_pBAR4_1010</name>
</gene>
<geneLocation type="plasmid" evidence="1 2">
    <name>pBAR4</name>
</geneLocation>
<proteinExistence type="predicted"/>
<sequence length="54" mass="5763">MARENGGKPKVVRERGIGDLDRRCDMITVAAAVMVRIPFVTIGGHLIGVAGRMA</sequence>
<organism evidence="1 2">
    <name type="scientific">Sphingomonas bisphenolicum</name>
    <dbReference type="NCBI Taxonomy" id="296544"/>
    <lineage>
        <taxon>Bacteria</taxon>
        <taxon>Pseudomonadati</taxon>
        <taxon>Pseudomonadota</taxon>
        <taxon>Alphaproteobacteria</taxon>
        <taxon>Sphingomonadales</taxon>
        <taxon>Sphingomonadaceae</taxon>
        <taxon>Sphingomonas</taxon>
    </lineage>
</organism>
<evidence type="ECO:0000313" key="1">
    <source>
        <dbReference type="EMBL" id="BBF72792.1"/>
    </source>
</evidence>
<keyword evidence="2" id="KW-1185">Reference proteome</keyword>
<name>A0ABM7GA63_9SPHN</name>
<dbReference type="EMBL" id="AP018822">
    <property type="protein sequence ID" value="BBF72792.1"/>
    <property type="molecule type" value="Genomic_DNA"/>
</dbReference>
<reference evidence="1" key="1">
    <citation type="submission" date="2018-07" db="EMBL/GenBank/DDBJ databases">
        <title>Complete genome sequence of Sphingomonas bisphenolicum strain AO1, a bisphenol A degradative bacterium isolated from Japanese farm field.</title>
        <authorList>
            <person name="Murakami M."/>
            <person name="Koh M."/>
            <person name="Koba S."/>
            <person name="Matsumura Y."/>
        </authorList>
    </citation>
    <scope>NUCLEOTIDE SEQUENCE</scope>
    <source>
        <strain evidence="1">AO1</strain>
        <plasmid evidence="1">pBAR4</plasmid>
    </source>
</reference>